<dbReference type="Gene3D" id="3.40.50.1110">
    <property type="entry name" value="SGNH hydrolase"/>
    <property type="match status" value="1"/>
</dbReference>
<dbReference type="InterPro" id="IPR001087">
    <property type="entry name" value="GDSL"/>
</dbReference>
<dbReference type="GO" id="GO:0016042">
    <property type="term" value="P:lipid catabolic process"/>
    <property type="evidence" value="ECO:0007669"/>
    <property type="project" value="UniProtKB-KW"/>
</dbReference>
<evidence type="ECO:0000256" key="8">
    <source>
        <dbReference type="SAM" id="SignalP"/>
    </source>
</evidence>
<reference evidence="9 10" key="1">
    <citation type="submission" date="2019-01" db="EMBL/GenBank/DDBJ databases">
        <title>Sequencing of cultivated peanut Arachis hypogaea provides insights into genome evolution and oil improvement.</title>
        <authorList>
            <person name="Chen X."/>
        </authorList>
    </citation>
    <scope>NUCLEOTIDE SEQUENCE [LARGE SCALE GENOMIC DNA]</scope>
    <source>
        <strain evidence="10">cv. Fuhuasheng</strain>
        <tissue evidence="9">Leaves</tissue>
    </source>
</reference>
<keyword evidence="5" id="KW-0378">Hydrolase</keyword>
<protein>
    <recommendedName>
        <fullName evidence="11">GDSL esterase/lipase</fullName>
    </recommendedName>
</protein>
<dbReference type="STRING" id="3818.A0A444Z1A5"/>
<evidence type="ECO:0000256" key="5">
    <source>
        <dbReference type="ARBA" id="ARBA00022801"/>
    </source>
</evidence>
<evidence type="ECO:0000313" key="9">
    <source>
        <dbReference type="EMBL" id="RYR07973.1"/>
    </source>
</evidence>
<dbReference type="Proteomes" id="UP000289738">
    <property type="component" value="Chromosome B05"/>
</dbReference>
<dbReference type="Pfam" id="PF00657">
    <property type="entry name" value="Lipase_GDSL"/>
    <property type="match status" value="1"/>
</dbReference>
<proteinExistence type="inferred from homology"/>
<keyword evidence="4 8" id="KW-0732">Signal</keyword>
<evidence type="ECO:0000256" key="7">
    <source>
        <dbReference type="ARBA" id="ARBA00023098"/>
    </source>
</evidence>
<dbReference type="CDD" id="cd01837">
    <property type="entry name" value="SGNH_plant_lipase_like"/>
    <property type="match status" value="1"/>
</dbReference>
<dbReference type="AlphaFoldDB" id="A0A444Z1A5"/>
<sequence length="391" mass="44109">MSTNNHLNHSLILTVLLLIAFATKTEQSNQIPALYVFGDSFVECGNNHYVPGADLRNFFPYGIDFGTPTGRCTNGKTVADLLAIYLGLPFAPAYLGLSSKGNRVITTGINYASGGSGILPDTNNKTSLIMDEQIRGFERTVKEILPKGLGEEAVEKHVSESLFLVSSGVNDHFKNRTFRGSRKFASYLINEFKIRLQILHSLGARKFFVNNVPPAGCFPSMTLHLKPIGKCSEKMNKRISFYNKKLLILLHELQTQLPGFTFVYSDLNKSIMEIRQNPHKYGIVEAIKPCCPRSINGDLACRPYSDFCANRNTYLFFDDHPTERANQIYAIKCFVIDHAICTPRINILHFLGNESFPVKKTLERIKPNNTKRPTNKGELHDKFDFFEEIEQ</sequence>
<evidence type="ECO:0000256" key="6">
    <source>
        <dbReference type="ARBA" id="ARBA00022963"/>
    </source>
</evidence>
<dbReference type="GO" id="GO:0016788">
    <property type="term" value="F:hydrolase activity, acting on ester bonds"/>
    <property type="evidence" value="ECO:0007669"/>
    <property type="project" value="InterPro"/>
</dbReference>
<dbReference type="PANTHER" id="PTHR45650">
    <property type="entry name" value="GDSL-LIKE LIPASE/ACYLHYDROLASE-RELATED"/>
    <property type="match status" value="1"/>
</dbReference>
<dbReference type="InterPro" id="IPR051238">
    <property type="entry name" value="GDSL_esterase/lipase"/>
</dbReference>
<evidence type="ECO:0000256" key="4">
    <source>
        <dbReference type="ARBA" id="ARBA00022729"/>
    </source>
</evidence>
<gene>
    <name evidence="9" type="ORF">Ahy_B05g075478</name>
</gene>
<dbReference type="EMBL" id="SDMP01000015">
    <property type="protein sequence ID" value="RYR07973.1"/>
    <property type="molecule type" value="Genomic_DNA"/>
</dbReference>
<keyword evidence="6" id="KW-0442">Lipid degradation</keyword>
<organism evidence="9 10">
    <name type="scientific">Arachis hypogaea</name>
    <name type="common">Peanut</name>
    <dbReference type="NCBI Taxonomy" id="3818"/>
    <lineage>
        <taxon>Eukaryota</taxon>
        <taxon>Viridiplantae</taxon>
        <taxon>Streptophyta</taxon>
        <taxon>Embryophyta</taxon>
        <taxon>Tracheophyta</taxon>
        <taxon>Spermatophyta</taxon>
        <taxon>Magnoliopsida</taxon>
        <taxon>eudicotyledons</taxon>
        <taxon>Gunneridae</taxon>
        <taxon>Pentapetalae</taxon>
        <taxon>rosids</taxon>
        <taxon>fabids</taxon>
        <taxon>Fabales</taxon>
        <taxon>Fabaceae</taxon>
        <taxon>Papilionoideae</taxon>
        <taxon>50 kb inversion clade</taxon>
        <taxon>dalbergioids sensu lato</taxon>
        <taxon>Dalbergieae</taxon>
        <taxon>Pterocarpus clade</taxon>
        <taxon>Arachis</taxon>
    </lineage>
</organism>
<comment type="subcellular location">
    <subcellularLocation>
        <location evidence="1">Secreted</location>
    </subcellularLocation>
</comment>
<keyword evidence="3" id="KW-0964">Secreted</keyword>
<comment type="similarity">
    <text evidence="2">Belongs to the 'GDSL' lipolytic enzyme family.</text>
</comment>
<accession>A0A444Z1A5</accession>
<name>A0A444Z1A5_ARAHY</name>
<dbReference type="InterPro" id="IPR036514">
    <property type="entry name" value="SGNH_hydro_sf"/>
</dbReference>
<feature type="chain" id="PRO_5018987056" description="GDSL esterase/lipase" evidence="8">
    <location>
        <begin position="28"/>
        <end position="391"/>
    </location>
</feature>
<dbReference type="GO" id="GO:0005576">
    <property type="term" value="C:extracellular region"/>
    <property type="evidence" value="ECO:0007669"/>
    <property type="project" value="UniProtKB-SubCell"/>
</dbReference>
<evidence type="ECO:0000313" key="10">
    <source>
        <dbReference type="Proteomes" id="UP000289738"/>
    </source>
</evidence>
<evidence type="ECO:0008006" key="11">
    <source>
        <dbReference type="Google" id="ProtNLM"/>
    </source>
</evidence>
<keyword evidence="7" id="KW-0443">Lipid metabolism</keyword>
<evidence type="ECO:0000256" key="1">
    <source>
        <dbReference type="ARBA" id="ARBA00004613"/>
    </source>
</evidence>
<evidence type="ECO:0000256" key="3">
    <source>
        <dbReference type="ARBA" id="ARBA00022525"/>
    </source>
</evidence>
<dbReference type="InterPro" id="IPR035669">
    <property type="entry name" value="SGNH_plant_lipase-like"/>
</dbReference>
<keyword evidence="10" id="KW-1185">Reference proteome</keyword>
<comment type="caution">
    <text evidence="9">The sequence shown here is derived from an EMBL/GenBank/DDBJ whole genome shotgun (WGS) entry which is preliminary data.</text>
</comment>
<feature type="signal peptide" evidence="8">
    <location>
        <begin position="1"/>
        <end position="27"/>
    </location>
</feature>
<dbReference type="PANTHER" id="PTHR45650:SF5">
    <property type="entry name" value="GDSL-LIKE LIPASE_ACYLHYDROLASE"/>
    <property type="match status" value="1"/>
</dbReference>
<evidence type="ECO:0000256" key="2">
    <source>
        <dbReference type="ARBA" id="ARBA00008668"/>
    </source>
</evidence>